<feature type="transmembrane region" description="Helical" evidence="6">
    <location>
        <begin position="1095"/>
        <end position="1118"/>
    </location>
</feature>
<organism evidence="7 8">
    <name type="scientific">Plasmodium falciparum Tanzania</name>
    <name type="common">2000708</name>
    <dbReference type="NCBI Taxonomy" id="1036725"/>
    <lineage>
        <taxon>Eukaryota</taxon>
        <taxon>Sar</taxon>
        <taxon>Alveolata</taxon>
        <taxon>Apicomplexa</taxon>
        <taxon>Aconoidasida</taxon>
        <taxon>Haemosporida</taxon>
        <taxon>Plasmodiidae</taxon>
        <taxon>Plasmodium</taxon>
        <taxon>Plasmodium (Laverania)</taxon>
    </lineage>
</organism>
<protein>
    <recommendedName>
        <fullName evidence="9">Cyclic amine resistance locus protein</fullName>
    </recommendedName>
</protein>
<keyword evidence="5 6" id="KW-0472">Membrane</keyword>
<dbReference type="GO" id="GO:0005789">
    <property type="term" value="C:endoplasmic reticulum membrane"/>
    <property type="evidence" value="ECO:0007669"/>
    <property type="project" value="TreeGrafter"/>
</dbReference>
<evidence type="ECO:0000256" key="1">
    <source>
        <dbReference type="ARBA" id="ARBA00004141"/>
    </source>
</evidence>
<comment type="similarity">
    <text evidence="2">Belongs to the TAPT1 family.</text>
</comment>
<dbReference type="PANTHER" id="PTHR13317">
    <property type="entry name" value="TRANSMEMBRANE ANTERIOR POSTERIOR TRANSFORMATION PROTEIN 1 HOMOLOG"/>
    <property type="match status" value="1"/>
</dbReference>
<dbReference type="OrthoDB" id="29023at2759"/>
<evidence type="ECO:0000313" key="7">
    <source>
        <dbReference type="EMBL" id="ETW38622.1"/>
    </source>
</evidence>
<evidence type="ECO:0000256" key="2">
    <source>
        <dbReference type="ARBA" id="ARBA00008803"/>
    </source>
</evidence>
<evidence type="ECO:0000256" key="3">
    <source>
        <dbReference type="ARBA" id="ARBA00022692"/>
    </source>
</evidence>
<feature type="transmembrane region" description="Helical" evidence="6">
    <location>
        <begin position="1212"/>
        <end position="1230"/>
    </location>
</feature>
<dbReference type="eggNOG" id="KOG2490">
    <property type="taxonomic scope" value="Eukaryota"/>
</dbReference>
<proteinExistence type="inferred from homology"/>
<feature type="transmembrane region" description="Helical" evidence="6">
    <location>
        <begin position="1053"/>
        <end position="1075"/>
    </location>
</feature>
<name>A0A024WCX1_PLAFA</name>
<sequence length="1284" mass="153546">MNRITLYDFIIDEIKGGTHYNRYYSDSDCSEEECKEDENVSKNINDNKEKNINDEYKYDFYKFLDHIFKANSIPDNALDHMLNVPFFFEKLMSFSFLLCLDNILYDITFMPIQVVRSICLLISLFFKNASRNIMNIFYNFKNYKFYKYAVNNYKDPKKKYKVRVIKNLNKLSYIKRKENDHMYESKYIKEKSLDESSILYKKLSRNLFSFHYLNGSRFSMNASHSDDIWVDTHLEKRININNNNNNEEEFNKSVEKQENDEHKNNICDNITCSMKKKNIGKYFLYNRKRKMSSYNKDLKSELLKYGHKYSVLKSREDVKLLRSKSIMLNCVNNNNDDDEEKGERKKYINNIKYLKNEIKLNYYFKYKGNMINDTYYSDNIYDMEKENWTKHKKNKKKINEIYNTTKKEKKNFFIHFFIILFCFGKNILQNIKYLMNYIFIKIVYFFHIHKLYTFPIYKDERKKKKMYTQSFEMNFHNTRNKQMVDFSDIHNRRGLLKIDYEQGGEIHRLNSVHFEDNEEHISSNLFIKHMYKSNEVDMGKCVNMSNKEKTKQNNKNMRNLLMCAKRVIGRNNKLCASKNDHIDTNKGENYSNEFVDNKFEASCEQYGKDKDTKMNDPNNNMDNNMENNNDNNNDNHIIMSDVMNNASYCTTEKHNNCDLLNMKANDNMFNACSHNNDDDKIIKKGCHDLKYKKDNQNCNSFMVNEKNDDKFINDTNKCNPFLVKIFYKDEKYKKSNDDFTKLNENNKKDSKNMKNKKNINNLQNMNKIKDMKKKLFKEHLNSLKLSFPEYSGIIRLSLILICIYIFSFVDTSRIYHYIRAQPFMKLYVVLNMLEILERLLRSLGKDLIDNMIRTFIRIINLRSYICIIRNNYNEKSSINSNSNYINYVHNDNYGVNSYIYKNEDNNNELITFDNTRHINVFTNKNKDNLLNNNNNNMNYMNYMYKDNSVIKNKHEYENGYVTNMDKDIFSNNFYMNNIRHHADSFYYQNELNSFNLNKNKENNVRFFNNENDKKKNNKSKISILFPFYSVVLKFTIQYIFVLAYILIHAFMHLVRFLSLNIAINSSESTMFLILVMSNFTEIKSTVFKKFTKISLFTIVASDAVERFYLFIDAFLVLLKMSTAYRTQNSFFSISSWLIIILLLEVGVDWCKHSYLLKYNKLDSESLNKYFHTLLADVLISRTPNKNIYYMKDSFAVPCKNIFSFSHIPTRRLGYMSMPVVTLIVCSLPRLNYLSNISLFSFALSIWICLFLFKIILSIMIVSYTISEKKQLKNLKKPYDDISAL</sequence>
<evidence type="ECO:0000256" key="4">
    <source>
        <dbReference type="ARBA" id="ARBA00022989"/>
    </source>
</evidence>
<evidence type="ECO:0000256" key="5">
    <source>
        <dbReference type="ARBA" id="ARBA00023136"/>
    </source>
</evidence>
<accession>A0A024WCX1</accession>
<feature type="transmembrane region" description="Helical" evidence="6">
    <location>
        <begin position="1130"/>
        <end position="1150"/>
    </location>
</feature>
<dbReference type="Proteomes" id="UP000030708">
    <property type="component" value="Unassembled WGS sequence"/>
</dbReference>
<evidence type="ECO:0000313" key="8">
    <source>
        <dbReference type="Proteomes" id="UP000030708"/>
    </source>
</evidence>
<feature type="transmembrane region" description="Helical" evidence="6">
    <location>
        <begin position="1023"/>
        <end position="1047"/>
    </location>
</feature>
<feature type="transmembrane region" description="Helical" evidence="6">
    <location>
        <begin position="1236"/>
        <end position="1265"/>
    </location>
</feature>
<reference evidence="7 8" key="1">
    <citation type="submission" date="2013-02" db="EMBL/GenBank/DDBJ databases">
        <title>The Genome Annotation of Plasmodium falciparum Tanzania (2000708).</title>
        <authorList>
            <consortium name="The Broad Institute Genome Sequencing Platform"/>
            <consortium name="The Broad Institute Genome Sequencing Center for Infectious Disease"/>
            <person name="Neafsey D."/>
            <person name="Hoffman S."/>
            <person name="Volkman S."/>
            <person name="Rosenthal P."/>
            <person name="Walker B."/>
            <person name="Young S.K."/>
            <person name="Zeng Q."/>
            <person name="Gargeya S."/>
            <person name="Fitzgerald M."/>
            <person name="Haas B."/>
            <person name="Abouelleil A."/>
            <person name="Allen A.W."/>
            <person name="Alvarado L."/>
            <person name="Arachchi H.M."/>
            <person name="Berlin A.M."/>
            <person name="Chapman S.B."/>
            <person name="Gainer-Dewar J."/>
            <person name="Goldberg J."/>
            <person name="Griggs A."/>
            <person name="Gujja S."/>
            <person name="Hansen M."/>
            <person name="Howarth C."/>
            <person name="Imamovic A."/>
            <person name="Ireland A."/>
            <person name="Larimer J."/>
            <person name="McCowan C."/>
            <person name="Murphy C."/>
            <person name="Pearson M."/>
            <person name="Poon T.W."/>
            <person name="Priest M."/>
            <person name="Roberts A."/>
            <person name="Saif S."/>
            <person name="Shea T."/>
            <person name="Sisk P."/>
            <person name="Sykes S."/>
            <person name="Wortman J."/>
            <person name="Nusbaum C."/>
            <person name="Birren B."/>
        </authorList>
    </citation>
    <scope>NUCLEOTIDE SEQUENCE [LARGE SCALE GENOMIC DNA]</scope>
    <source>
        <strain evidence="8">Tanzania (2000708)</strain>
    </source>
</reference>
<dbReference type="EMBL" id="KI926297">
    <property type="protein sequence ID" value="ETW38622.1"/>
    <property type="molecule type" value="Genomic_DNA"/>
</dbReference>
<keyword evidence="4 6" id="KW-1133">Transmembrane helix</keyword>
<evidence type="ECO:0000256" key="6">
    <source>
        <dbReference type="SAM" id="Phobius"/>
    </source>
</evidence>
<evidence type="ECO:0008006" key="9">
    <source>
        <dbReference type="Google" id="ProtNLM"/>
    </source>
</evidence>
<reference evidence="7 8" key="2">
    <citation type="submission" date="2013-02" db="EMBL/GenBank/DDBJ databases">
        <title>The Genome Sequence of Plasmodium falciparum Tanzania (2000708).</title>
        <authorList>
            <consortium name="The Broad Institute Genome Sequencing Platform"/>
            <consortium name="The Broad Institute Genome Sequencing Center for Infectious Disease"/>
            <person name="Neafsey D."/>
            <person name="Cheeseman I."/>
            <person name="Volkman S."/>
            <person name="Adams J."/>
            <person name="Walker B."/>
            <person name="Young S.K."/>
            <person name="Zeng Q."/>
            <person name="Gargeya S."/>
            <person name="Fitzgerald M."/>
            <person name="Haas B."/>
            <person name="Abouelleil A."/>
            <person name="Alvarado L."/>
            <person name="Arachchi H.M."/>
            <person name="Berlin A.M."/>
            <person name="Chapman S.B."/>
            <person name="Dewar J."/>
            <person name="Goldberg J."/>
            <person name="Griggs A."/>
            <person name="Gujja S."/>
            <person name="Hansen M."/>
            <person name="Howarth C."/>
            <person name="Imamovic A."/>
            <person name="Larimer J."/>
            <person name="McCowan C."/>
            <person name="Murphy C."/>
            <person name="Neiman D."/>
            <person name="Pearson M."/>
            <person name="Priest M."/>
            <person name="Roberts A."/>
            <person name="Saif S."/>
            <person name="Shea T."/>
            <person name="Sisk P."/>
            <person name="Sykes S."/>
            <person name="Wortman J."/>
            <person name="Nusbaum C."/>
            <person name="Birren B."/>
        </authorList>
    </citation>
    <scope>NUCLEOTIDE SEQUENCE [LARGE SCALE GENOMIC DNA]</scope>
    <source>
        <strain evidence="8">Tanzania (2000708)</strain>
    </source>
</reference>
<feature type="transmembrane region" description="Helical" evidence="6">
    <location>
        <begin position="792"/>
        <end position="809"/>
    </location>
</feature>
<comment type="subcellular location">
    <subcellularLocation>
        <location evidence="1">Membrane</location>
        <topology evidence="1">Multi-pass membrane protein</topology>
    </subcellularLocation>
</comment>
<gene>
    <name evidence="7" type="ORF">PFTANZ_00669</name>
</gene>
<dbReference type="Pfam" id="PF05346">
    <property type="entry name" value="DUF747"/>
    <property type="match status" value="1"/>
</dbReference>
<dbReference type="InterPro" id="IPR008010">
    <property type="entry name" value="Tatp1"/>
</dbReference>
<dbReference type="PANTHER" id="PTHR13317:SF4">
    <property type="entry name" value="TRANSMEMBRANE ANTERIOR POSTERIOR TRANSFORMATION PROTEIN 1 HOMOLOG"/>
    <property type="match status" value="1"/>
</dbReference>
<keyword evidence="3 6" id="KW-0812">Transmembrane</keyword>